<accession>A0ABR2Z0K1</accession>
<proteinExistence type="predicted"/>
<protein>
    <submittedName>
        <fullName evidence="2">Uncharacterized protein</fullName>
    </submittedName>
</protein>
<keyword evidence="3" id="KW-1185">Reference proteome</keyword>
<feature type="compositionally biased region" description="Basic residues" evidence="1">
    <location>
        <begin position="1"/>
        <end position="11"/>
    </location>
</feature>
<evidence type="ECO:0000256" key="1">
    <source>
        <dbReference type="SAM" id="MobiDB-lite"/>
    </source>
</evidence>
<sequence length="134" mass="14733">MQQRGRRRVKRQRNEAPRTEGCYDFSAPMSALEASLECQEGPFALGHSPNSSHLDRQSVCNSWTAGELDVAGKLVPLCRRCQLKCQNACAKVGNGSGHPTDTVAATSSALLALDRAWEEYLNKLRLDNGMLVTR</sequence>
<comment type="caution">
    <text evidence="2">The sequence shown here is derived from an EMBL/GenBank/DDBJ whole genome shotgun (WGS) entry which is preliminary data.</text>
</comment>
<dbReference type="Proteomes" id="UP001491310">
    <property type="component" value="Unassembled WGS sequence"/>
</dbReference>
<dbReference type="EMBL" id="JALJOT010000002">
    <property type="protein sequence ID" value="KAK9917429.1"/>
    <property type="molecule type" value="Genomic_DNA"/>
</dbReference>
<name>A0ABR2Z0K1_9CHLO</name>
<reference evidence="2 3" key="1">
    <citation type="journal article" date="2024" name="Nat. Commun.">
        <title>Phylogenomics reveals the evolutionary origins of lichenization in chlorophyte algae.</title>
        <authorList>
            <person name="Puginier C."/>
            <person name="Libourel C."/>
            <person name="Otte J."/>
            <person name="Skaloud P."/>
            <person name="Haon M."/>
            <person name="Grisel S."/>
            <person name="Petersen M."/>
            <person name="Berrin J.G."/>
            <person name="Delaux P.M."/>
            <person name="Dal Grande F."/>
            <person name="Keller J."/>
        </authorList>
    </citation>
    <scope>NUCLEOTIDE SEQUENCE [LARGE SCALE GENOMIC DNA]</scope>
    <source>
        <strain evidence="2 3">SAG 216-7</strain>
    </source>
</reference>
<organism evidence="2 3">
    <name type="scientific">Coccomyxa subellipsoidea</name>
    <dbReference type="NCBI Taxonomy" id="248742"/>
    <lineage>
        <taxon>Eukaryota</taxon>
        <taxon>Viridiplantae</taxon>
        <taxon>Chlorophyta</taxon>
        <taxon>core chlorophytes</taxon>
        <taxon>Trebouxiophyceae</taxon>
        <taxon>Trebouxiophyceae incertae sedis</taxon>
        <taxon>Coccomyxaceae</taxon>
        <taxon>Coccomyxa</taxon>
    </lineage>
</organism>
<feature type="region of interest" description="Disordered" evidence="1">
    <location>
        <begin position="1"/>
        <end position="22"/>
    </location>
</feature>
<evidence type="ECO:0000313" key="3">
    <source>
        <dbReference type="Proteomes" id="UP001491310"/>
    </source>
</evidence>
<gene>
    <name evidence="2" type="ORF">WJX75_004294</name>
</gene>
<evidence type="ECO:0000313" key="2">
    <source>
        <dbReference type="EMBL" id="KAK9917429.1"/>
    </source>
</evidence>